<proteinExistence type="predicted"/>
<dbReference type="Pfam" id="PF06985">
    <property type="entry name" value="HET"/>
    <property type="match status" value="1"/>
</dbReference>
<accession>A0AAJ8BYN5</accession>
<reference evidence="3" key="1">
    <citation type="submission" date="2025-02" db="EMBL/GenBank/DDBJ databases">
        <authorList>
            <consortium name="NCBI Genome Project"/>
        </authorList>
    </citation>
    <scope>NUCLEOTIDE SEQUENCE</scope>
</reference>
<dbReference type="GeneID" id="4984881"/>
<dbReference type="RefSeq" id="XP_059606342.1">
    <property type="nucleotide sequence ID" value="XM_059750341.1"/>
</dbReference>
<name>A0AAJ8BYN5_ASPNG</name>
<protein>
    <recommendedName>
        <fullName evidence="2">Heterokaryon incompatibility domain-containing protein</fullName>
    </recommendedName>
</protein>
<keyword evidence="1" id="KW-0175">Coiled coil</keyword>
<evidence type="ECO:0000313" key="3">
    <source>
        <dbReference type="RefSeq" id="XP_059606342.1"/>
    </source>
</evidence>
<evidence type="ECO:0000259" key="2">
    <source>
        <dbReference type="Pfam" id="PF06985"/>
    </source>
</evidence>
<reference evidence="3" key="2">
    <citation type="submission" date="2025-08" db="UniProtKB">
        <authorList>
            <consortium name="RefSeq"/>
        </authorList>
    </citation>
    <scope>IDENTIFICATION</scope>
</reference>
<gene>
    <name evidence="3" type="ORF">An11g06570</name>
</gene>
<dbReference type="InterPro" id="IPR010730">
    <property type="entry name" value="HET"/>
</dbReference>
<evidence type="ECO:0000256" key="1">
    <source>
        <dbReference type="SAM" id="Coils"/>
    </source>
</evidence>
<dbReference type="PANTHER" id="PTHR10622">
    <property type="entry name" value="HET DOMAIN-CONTAINING PROTEIN"/>
    <property type="match status" value="1"/>
</dbReference>
<organism evidence="3">
    <name type="scientific">Aspergillus niger</name>
    <dbReference type="NCBI Taxonomy" id="5061"/>
    <lineage>
        <taxon>Eukaryota</taxon>
        <taxon>Fungi</taxon>
        <taxon>Dikarya</taxon>
        <taxon>Ascomycota</taxon>
        <taxon>Pezizomycotina</taxon>
        <taxon>Eurotiomycetes</taxon>
        <taxon>Eurotiomycetidae</taxon>
        <taxon>Eurotiales</taxon>
        <taxon>Aspergillaceae</taxon>
        <taxon>Aspergillus</taxon>
        <taxon>Aspergillus subgen. Circumdati</taxon>
    </lineage>
</organism>
<dbReference type="KEGG" id="ang:An11g06570"/>
<feature type="domain" description="Heterokaryon incompatibility" evidence="2">
    <location>
        <begin position="21"/>
        <end position="110"/>
    </location>
</feature>
<dbReference type="PANTHER" id="PTHR10622:SF10">
    <property type="entry name" value="HET DOMAIN-CONTAINING PROTEIN"/>
    <property type="match status" value="1"/>
</dbReference>
<dbReference type="AlphaFoldDB" id="A0AAJ8BYN5"/>
<dbReference type="VEuPathDB" id="FungiDB:An11g06570"/>
<feature type="coiled-coil region" evidence="1">
    <location>
        <begin position="566"/>
        <end position="600"/>
    </location>
</feature>
<sequence length="969" mass="109885">MRLINVNTLKLEEFQRKVPRYAILSHTWGADHEELSFRDINECNIGKGSLPFKVAKCCEQAEKDGLKYAWVDTCCIDKTNSVELGEAINSMFRWYNGAAVCYAYLADVTSGYNRSFPLAQFCSCRWFQRGWTLQELLAPDSLRFYDSEWRYLGTKANRSSTIERKIGIPRRFLQGTALGEASIAQRMSWASKRETKREEDIAYCLLGIFDVNMPMIYGEGGVRAFTRLQRKIMRSSKDESILAWGFQAIEPPTIDSEDLAVSAGVLAASPADFTNCGEIVPRKDKAKSPTTFTIEGGLVRISLPLFSTITGEVFGLLNCGPQHERKAVVGIPLSDKPSGEYLRPQGRSSYSFSIDKTRAPAQPVYIQIGREKKSVSEVSAQNYFYIDDPIETGLELIEVEPQSRWWKDRSLIMTSNDPADDTTQQTWTRFRTEGEGSSDFLVLLEFQSQGSQVQARCHLMTASRSTSLVDVAQRASCIRQDAFGKSGASDSTHSIQASVERDSVQEIFVVKLTATASPPSVTIDATFELEVLMLKIELESIMKDEDDLRLEAEYFDKPEEETISSFESAKASLSEIEEEIKRLNEQKVRLLKLLNRASRSVRVEEFRQREAILSERRKSFAGRLDGRQQAVLNNGYGLLLHQTPGRDTVAVNSSANPSVVQSSSIGHSGWVHGYDEPMLSDTEVEEAEAELAELVDSEVELAKVIDEMFRRDHFLSQLFSDKRGFIIYLYKKALDMYPDSDQHPEYKNIVTDTINVSMHQQVFYCAIGHEDRWDVQKKFVKLLAKLTTQVIPAGKGVALRFINREVDNSPNLTFERVQKIMDSMPLRLGSSTAIGRNLKSRILEPLVYSKIISQSLDRPLLITITIAGRPETEAESEFMNAIRECGRKLERAGYPRNTVVFMIYQIGTNKKTVEFLQRLQGDPDILPVTNVIPHHKYRLRMEVIRDRDGLEYDYRVWSSIIYPWYFPAG</sequence>